<reference evidence="1" key="1">
    <citation type="journal article" date="2014" name="Int. J. Syst. Evol. Microbiol.">
        <title>Complete genome sequence of Corynebacterium casei LMG S-19264T (=DSM 44701T), isolated from a smear-ripened cheese.</title>
        <authorList>
            <consortium name="US DOE Joint Genome Institute (JGI-PGF)"/>
            <person name="Walter F."/>
            <person name="Albersmeier A."/>
            <person name="Kalinowski J."/>
            <person name="Ruckert C."/>
        </authorList>
    </citation>
    <scope>NUCLEOTIDE SEQUENCE</scope>
    <source>
        <strain evidence="1">KCTC 32437</strain>
    </source>
</reference>
<protein>
    <recommendedName>
        <fullName evidence="3">DUF930 domain-containing protein</fullName>
    </recommendedName>
</protein>
<dbReference type="RefSeq" id="WP_189426328.1">
    <property type="nucleotide sequence ID" value="NZ_BMZE01000003.1"/>
</dbReference>
<evidence type="ECO:0000313" key="1">
    <source>
        <dbReference type="EMBL" id="GHA30429.1"/>
    </source>
</evidence>
<name>A0A918S8R5_9HYPH</name>
<keyword evidence="2" id="KW-1185">Reference proteome</keyword>
<gene>
    <name evidence="1" type="ORF">GCM10007989_27750</name>
</gene>
<evidence type="ECO:0008006" key="3">
    <source>
        <dbReference type="Google" id="ProtNLM"/>
    </source>
</evidence>
<reference evidence="1" key="2">
    <citation type="submission" date="2020-09" db="EMBL/GenBank/DDBJ databases">
        <authorList>
            <person name="Sun Q."/>
            <person name="Kim S."/>
        </authorList>
    </citation>
    <scope>NUCLEOTIDE SEQUENCE</scope>
    <source>
        <strain evidence="1">KCTC 32437</strain>
    </source>
</reference>
<dbReference type="AlphaFoldDB" id="A0A918S8R5"/>
<accession>A0A918S8R5</accession>
<dbReference type="Pfam" id="PF06059">
    <property type="entry name" value="DUF930"/>
    <property type="match status" value="1"/>
</dbReference>
<dbReference type="Proteomes" id="UP000646579">
    <property type="component" value="Unassembled WGS sequence"/>
</dbReference>
<comment type="caution">
    <text evidence="1">The sequence shown here is derived from an EMBL/GenBank/DDBJ whole genome shotgun (WGS) entry which is preliminary data.</text>
</comment>
<sequence>MRSAFGWGGNTRCAPIWGAPVSLGLHGAAITVLGLAQATQPEPPRPVRSIAVEILSESQFLSRTTPVAPQVSQPDAPDLVAQPEAAKDEALSPRTAKEIAAAPSGEPEMISADQFYASAVLNNSANTEVINNLPLLAPSEQTVQLCNIEAIEQVNASESALEADIVVGYAYGEILVDDTTVEVDGGALRSEREWYHFRFRCEVAPDRRSVSHFEYAIGEQIPHEEWDSHYLNSNDDFLD</sequence>
<organism evidence="1 2">
    <name type="scientific">Devosia pacifica</name>
    <dbReference type="NCBI Taxonomy" id="1335967"/>
    <lineage>
        <taxon>Bacteria</taxon>
        <taxon>Pseudomonadati</taxon>
        <taxon>Pseudomonadota</taxon>
        <taxon>Alphaproteobacteria</taxon>
        <taxon>Hyphomicrobiales</taxon>
        <taxon>Devosiaceae</taxon>
        <taxon>Devosia</taxon>
    </lineage>
</organism>
<evidence type="ECO:0000313" key="2">
    <source>
        <dbReference type="Proteomes" id="UP000646579"/>
    </source>
</evidence>
<dbReference type="EMBL" id="BMZE01000003">
    <property type="protein sequence ID" value="GHA30429.1"/>
    <property type="molecule type" value="Genomic_DNA"/>
</dbReference>
<proteinExistence type="predicted"/>
<dbReference type="InterPro" id="IPR009273">
    <property type="entry name" value="DUF930"/>
</dbReference>